<dbReference type="OrthoDB" id="1046782at2759"/>
<feature type="domain" description="Rhamnogalacturonase A/B/Epimerase-like pectate lyase" evidence="2">
    <location>
        <begin position="58"/>
        <end position="265"/>
    </location>
</feature>
<dbReference type="SUPFAM" id="SSF51126">
    <property type="entry name" value="Pectin lyase-like"/>
    <property type="match status" value="2"/>
</dbReference>
<evidence type="ECO:0000259" key="2">
    <source>
        <dbReference type="Pfam" id="PF12708"/>
    </source>
</evidence>
<dbReference type="Pfam" id="PF12708">
    <property type="entry name" value="Pect-lyase_RHGA_epim"/>
    <property type="match status" value="2"/>
</dbReference>
<name>A0A9P7NG49_9HYPO</name>
<feature type="chain" id="PRO_5040163439" description="Rhamnogalacturonase A/B/Epimerase-like pectate lyase domain-containing protein" evidence="1">
    <location>
        <begin position="21"/>
        <end position="761"/>
    </location>
</feature>
<organism evidence="3 4">
    <name type="scientific">Claviceps pusilla</name>
    <dbReference type="NCBI Taxonomy" id="123648"/>
    <lineage>
        <taxon>Eukaryota</taxon>
        <taxon>Fungi</taxon>
        <taxon>Dikarya</taxon>
        <taxon>Ascomycota</taxon>
        <taxon>Pezizomycotina</taxon>
        <taxon>Sordariomycetes</taxon>
        <taxon>Hypocreomycetidae</taxon>
        <taxon>Hypocreales</taxon>
        <taxon>Clavicipitaceae</taxon>
        <taxon>Claviceps</taxon>
    </lineage>
</organism>
<dbReference type="EMBL" id="SRPW01000447">
    <property type="protein sequence ID" value="KAG6014484.1"/>
    <property type="molecule type" value="Genomic_DNA"/>
</dbReference>
<protein>
    <recommendedName>
        <fullName evidence="2">Rhamnogalacturonase A/B/Epimerase-like pectate lyase domain-containing protein</fullName>
    </recommendedName>
</protein>
<dbReference type="FunFam" id="2.160.20.10:FF:000049">
    <property type="entry name" value="Putative exo-beta-1,3-glucanase"/>
    <property type="match status" value="1"/>
</dbReference>
<dbReference type="Gene3D" id="2.160.20.10">
    <property type="entry name" value="Single-stranded right-handed beta-helix, Pectin lyase-like"/>
    <property type="match status" value="2"/>
</dbReference>
<comment type="caution">
    <text evidence="3">The sequence shown here is derived from an EMBL/GenBank/DDBJ whole genome shotgun (WGS) entry which is preliminary data.</text>
</comment>
<sequence>MVRISAVLTALMATVAVADSAFWYSKMEHEGGNARGYAPDLENDHAYPVYMAVNASDGKGIQNAIDDNRGRERLPQWWASQPRIVYLPPGTYEVSSQIRMRTGTVLMGDAINPPVIKPSKDFEGEQQLIKGFDEEHISVDKEHNSGGELGFTIGLKNLIIDTTNIDANAPFRAVNWRVAQGSQMQNVRIIMPECGESGGHTGIWVGQGSSLGISNVRVEQGWNGICHNDHQQMAYKNIEFYHNTNGLRIEGGSVITITGSTFENVGSPVIHTRGTPWIALIDCISINSGVTFQTTDYPSLLIENLDKDTNNDIVRWTDGRTVLEGLERHTDQFTYANTYARNPAYGPTLYSASNRPGVLVRNGSYPSLAAPNYRDKTVDDFINVKDPHQNGGHRVLGDHTIDEAAVLNEILQYAALHRKIVYFPFGKYRVDSTLYVPPGTQIVGEAWATIMGSGSYFKDENNPKPIVLVGKSGERGAAHIQDMRITVAEPLAGAILVQVNMAGKAAGDVAIWNSLITVGGTAGSDGINKECRDPGNECKGAFLGLHLTKTSSAYIENTWVWVADHNSEGGGGCNIAAKGGVLVQATKGTWLHALGVEHWWLYQLNLWEARNVFVSLLQTEPNYDQGSQTWQAPPAPWKPNPQGWNDPEFDWCKTDDGRCRKGFSNYITGGSAIRHYASAAWDFFRGPNYNACNGTGVDKMDCSDVLHWLAKTPSDFQMFGICSKSSFNALRLENSTFVPSVPDFMGGWPNLGADLGVYKGL</sequence>
<feature type="domain" description="Rhamnogalacturonase A/B/Epimerase-like pectate lyase" evidence="2">
    <location>
        <begin position="396"/>
        <end position="453"/>
    </location>
</feature>
<keyword evidence="4" id="KW-1185">Reference proteome</keyword>
<reference evidence="3" key="1">
    <citation type="journal article" date="2020" name="bioRxiv">
        <title>Whole genome comparisons of ergot fungi reveals the divergence and evolution of species within the genus Claviceps are the result of varying mechanisms driving genome evolution and host range expansion.</title>
        <authorList>
            <person name="Wyka S.A."/>
            <person name="Mondo S.J."/>
            <person name="Liu M."/>
            <person name="Dettman J."/>
            <person name="Nalam V."/>
            <person name="Broders K.D."/>
        </authorList>
    </citation>
    <scope>NUCLEOTIDE SEQUENCE</scope>
    <source>
        <strain evidence="3">CCC 602</strain>
    </source>
</reference>
<proteinExistence type="predicted"/>
<dbReference type="InterPro" id="IPR039279">
    <property type="entry name" value="QRT3-like"/>
</dbReference>
<dbReference type="PANTHER" id="PTHR33928:SF2">
    <property type="entry name" value="PECTATE LYASE SUPERFAMILY PROTEIN DOMAIN-CONTAINING PROTEIN-RELATED"/>
    <property type="match status" value="1"/>
</dbReference>
<evidence type="ECO:0000313" key="3">
    <source>
        <dbReference type="EMBL" id="KAG6014484.1"/>
    </source>
</evidence>
<evidence type="ECO:0000313" key="4">
    <source>
        <dbReference type="Proteomes" id="UP000748025"/>
    </source>
</evidence>
<dbReference type="CDD" id="cd23668">
    <property type="entry name" value="GH55_beta13glucanase-like"/>
    <property type="match status" value="1"/>
</dbReference>
<evidence type="ECO:0000256" key="1">
    <source>
        <dbReference type="SAM" id="SignalP"/>
    </source>
</evidence>
<accession>A0A9P7NG49</accession>
<dbReference type="InterPro" id="IPR011050">
    <property type="entry name" value="Pectin_lyase_fold/virulence"/>
</dbReference>
<dbReference type="AlphaFoldDB" id="A0A9P7NG49"/>
<feature type="signal peptide" evidence="1">
    <location>
        <begin position="1"/>
        <end position="20"/>
    </location>
</feature>
<dbReference type="PANTHER" id="PTHR33928">
    <property type="entry name" value="POLYGALACTURONASE QRT3"/>
    <property type="match status" value="1"/>
</dbReference>
<dbReference type="InterPro" id="IPR012334">
    <property type="entry name" value="Pectin_lyas_fold"/>
</dbReference>
<gene>
    <name evidence="3" type="ORF">E4U43_006470</name>
</gene>
<keyword evidence="1" id="KW-0732">Signal</keyword>
<dbReference type="Proteomes" id="UP000748025">
    <property type="component" value="Unassembled WGS sequence"/>
</dbReference>
<dbReference type="InterPro" id="IPR024535">
    <property type="entry name" value="RHGA/B-epi-like_pectate_lyase"/>
</dbReference>
<dbReference type="GO" id="GO:0004650">
    <property type="term" value="F:polygalacturonase activity"/>
    <property type="evidence" value="ECO:0007669"/>
    <property type="project" value="InterPro"/>
</dbReference>